<keyword evidence="4" id="KW-1185">Reference proteome</keyword>
<sequence length="147" mass="17125">MANQLQAEKHTHQSQKNSQAGRPRSRARRLSWWASIVVCLFMLTAVWYNFGQREEPVNPTKTTDNWIQGYQAALMQKQQIKREWIVSHAQPGSPWHPDYYKENLGEYKVIAAKNNGANTSYYFSEADMTFIINDQKEIVTWMAGQNK</sequence>
<evidence type="ECO:0000256" key="2">
    <source>
        <dbReference type="SAM" id="Phobius"/>
    </source>
</evidence>
<keyword evidence="2" id="KW-0472">Membrane</keyword>
<organism evidence="3 4">
    <name type="scientific">Desulfotalea psychrophila (strain LSv54 / DSM 12343)</name>
    <dbReference type="NCBI Taxonomy" id="177439"/>
    <lineage>
        <taxon>Bacteria</taxon>
        <taxon>Pseudomonadati</taxon>
        <taxon>Thermodesulfobacteriota</taxon>
        <taxon>Desulfobulbia</taxon>
        <taxon>Desulfobulbales</taxon>
        <taxon>Desulfocapsaceae</taxon>
        <taxon>Desulfotalea</taxon>
    </lineage>
</organism>
<gene>
    <name evidence="3" type="ordered locus">DP1367</name>
</gene>
<dbReference type="STRING" id="177439.DP1367"/>
<evidence type="ECO:0000256" key="1">
    <source>
        <dbReference type="SAM" id="MobiDB-lite"/>
    </source>
</evidence>
<keyword evidence="2" id="KW-1133">Transmembrane helix</keyword>
<keyword evidence="2" id="KW-0812">Transmembrane</keyword>
<dbReference type="RefSeq" id="WP_011188608.1">
    <property type="nucleotide sequence ID" value="NC_006138.1"/>
</dbReference>
<feature type="region of interest" description="Disordered" evidence="1">
    <location>
        <begin position="1"/>
        <end position="23"/>
    </location>
</feature>
<dbReference type="AlphaFoldDB" id="Q6ANH8"/>
<name>Q6ANH8_DESPS</name>
<protein>
    <submittedName>
        <fullName evidence="3">Uncharacterized protein</fullName>
    </submittedName>
</protein>
<reference evidence="4" key="1">
    <citation type="journal article" date="2004" name="Environ. Microbiol.">
        <title>The genome of Desulfotalea psychrophila, a sulfate-reducing bacterium from permanently cold Arctic sediments.</title>
        <authorList>
            <person name="Rabus R."/>
            <person name="Ruepp A."/>
            <person name="Frickey T."/>
            <person name="Rattei T."/>
            <person name="Fartmann B."/>
            <person name="Stark M."/>
            <person name="Bauer M."/>
            <person name="Zibat A."/>
            <person name="Lombardot T."/>
            <person name="Becker I."/>
            <person name="Amann J."/>
            <person name="Gellner K."/>
            <person name="Teeling H."/>
            <person name="Leuschner W.D."/>
            <person name="Gloeckner F.-O."/>
            <person name="Lupas A.N."/>
            <person name="Amann R."/>
            <person name="Klenk H.-P."/>
        </authorList>
    </citation>
    <scope>NUCLEOTIDE SEQUENCE [LARGE SCALE GENOMIC DNA]</scope>
    <source>
        <strain evidence="4">DSM 12343 / LSv54</strain>
    </source>
</reference>
<dbReference type="HOGENOM" id="CLU_1765081_0_0_7"/>
<accession>Q6ANH8</accession>
<dbReference type="Proteomes" id="UP000000602">
    <property type="component" value="Chromosome"/>
</dbReference>
<feature type="transmembrane region" description="Helical" evidence="2">
    <location>
        <begin position="30"/>
        <end position="50"/>
    </location>
</feature>
<dbReference type="KEGG" id="dps:DP1367"/>
<proteinExistence type="predicted"/>
<evidence type="ECO:0000313" key="3">
    <source>
        <dbReference type="EMBL" id="CAG36096.1"/>
    </source>
</evidence>
<evidence type="ECO:0000313" key="4">
    <source>
        <dbReference type="Proteomes" id="UP000000602"/>
    </source>
</evidence>
<dbReference type="EMBL" id="CR522870">
    <property type="protein sequence ID" value="CAG36096.1"/>
    <property type="molecule type" value="Genomic_DNA"/>
</dbReference>